<dbReference type="RefSeq" id="XP_018129229.1">
    <property type="nucleotide sequence ID" value="XM_018274592.2"/>
</dbReference>
<dbReference type="InterPro" id="IPR005024">
    <property type="entry name" value="Snf7_fam"/>
</dbReference>
<sequence>MSKAAEAGLMNAEMVLRFREGDLKKAIEKLTKEQAKETKELLKLMKTGDEDLINGQASLVASLQGTIRDLTRSKQRLHIFAAKIKSARLNQSIGTSMVAVSRALGRVTKNIELERVEAVMADLGRQYEDIDVMTQVLDSATATGSASTASPEDVEKVKRQVADAAGVEMGRELEGGRVPTTKVGPTAEEEEASSERLKALRQGA</sequence>
<dbReference type="PANTHER" id="PTHR10476">
    <property type="entry name" value="CHARGED MULTIVESICULAR BODY PROTEIN"/>
    <property type="match status" value="1"/>
</dbReference>
<name>A0A1B8GI68_9PEZI</name>
<dbReference type="EMBL" id="KV460235">
    <property type="protein sequence ID" value="OBT95496.1"/>
    <property type="molecule type" value="Genomic_DNA"/>
</dbReference>
<reference evidence="2 3" key="1">
    <citation type="submission" date="2016-03" db="EMBL/GenBank/DDBJ databases">
        <title>Comparative genomics of Pseudogymnoascus destructans, the fungus causing white-nose syndrome of bats.</title>
        <authorList>
            <person name="Palmer J.M."/>
            <person name="Drees K.P."/>
            <person name="Foster J.T."/>
            <person name="Lindner D.L."/>
        </authorList>
    </citation>
    <scope>NUCLEOTIDE SEQUENCE [LARGE SCALE GENOMIC DNA]</scope>
    <source>
        <strain evidence="2 3">UAMH 10579</strain>
    </source>
</reference>
<dbReference type="Proteomes" id="UP000091956">
    <property type="component" value="Unassembled WGS sequence"/>
</dbReference>
<evidence type="ECO:0000313" key="3">
    <source>
        <dbReference type="Proteomes" id="UP000091956"/>
    </source>
</evidence>
<dbReference type="GO" id="GO:0007034">
    <property type="term" value="P:vacuolar transport"/>
    <property type="evidence" value="ECO:0007669"/>
    <property type="project" value="InterPro"/>
</dbReference>
<dbReference type="Gene3D" id="6.10.140.1230">
    <property type="match status" value="1"/>
</dbReference>
<accession>A0A1B8GI68</accession>
<keyword evidence="3" id="KW-1185">Reference proteome</keyword>
<dbReference type="OrthoDB" id="10266568at2759"/>
<protein>
    <submittedName>
        <fullName evidence="2">Inherit from dotNOG: Snf7</fullName>
    </submittedName>
</protein>
<proteinExistence type="predicted"/>
<reference evidence="3" key="2">
    <citation type="journal article" date="2018" name="Nat. Commun.">
        <title>Extreme sensitivity to ultraviolet light in the fungal pathogen causing white-nose syndrome of bats.</title>
        <authorList>
            <person name="Palmer J.M."/>
            <person name="Drees K.P."/>
            <person name="Foster J.T."/>
            <person name="Lindner D.L."/>
        </authorList>
    </citation>
    <scope>NUCLEOTIDE SEQUENCE [LARGE SCALE GENOMIC DNA]</scope>
    <source>
        <strain evidence="3">UAMH 10579</strain>
    </source>
</reference>
<evidence type="ECO:0000313" key="2">
    <source>
        <dbReference type="EMBL" id="OBT95496.1"/>
    </source>
</evidence>
<dbReference type="STRING" id="342668.A0A1B8GI68"/>
<dbReference type="Pfam" id="PF03357">
    <property type="entry name" value="Snf7"/>
    <property type="match status" value="1"/>
</dbReference>
<feature type="region of interest" description="Disordered" evidence="1">
    <location>
        <begin position="165"/>
        <end position="204"/>
    </location>
</feature>
<gene>
    <name evidence="2" type="primary">DID2</name>
    <name evidence="2" type="ORF">VE01_05126</name>
</gene>
<organism evidence="2 3">
    <name type="scientific">Pseudogymnoascus verrucosus</name>
    <dbReference type="NCBI Taxonomy" id="342668"/>
    <lineage>
        <taxon>Eukaryota</taxon>
        <taxon>Fungi</taxon>
        <taxon>Dikarya</taxon>
        <taxon>Ascomycota</taxon>
        <taxon>Pezizomycotina</taxon>
        <taxon>Leotiomycetes</taxon>
        <taxon>Thelebolales</taxon>
        <taxon>Thelebolaceae</taxon>
        <taxon>Pseudogymnoascus</taxon>
    </lineage>
</organism>
<dbReference type="GeneID" id="28838512"/>
<dbReference type="AlphaFoldDB" id="A0A1B8GI68"/>
<evidence type="ECO:0000256" key="1">
    <source>
        <dbReference type="SAM" id="MobiDB-lite"/>
    </source>
</evidence>